<keyword evidence="7" id="KW-1185">Reference proteome</keyword>
<dbReference type="PROSITE" id="PS00149">
    <property type="entry name" value="SULFATASE_2"/>
    <property type="match status" value="1"/>
</dbReference>
<evidence type="ECO:0000256" key="4">
    <source>
        <dbReference type="ARBA" id="ARBA00022837"/>
    </source>
</evidence>
<dbReference type="Gene3D" id="3.30.1120.10">
    <property type="match status" value="1"/>
</dbReference>
<dbReference type="Pfam" id="PF00884">
    <property type="entry name" value="Sulfatase"/>
    <property type="match status" value="1"/>
</dbReference>
<name>A0A5C5V3R9_9BACT</name>
<dbReference type="PANTHER" id="PTHR42693:SF53">
    <property type="entry name" value="ENDO-4-O-SULFATASE"/>
    <property type="match status" value="1"/>
</dbReference>
<dbReference type="InterPro" id="IPR017850">
    <property type="entry name" value="Alkaline_phosphatase_core_sf"/>
</dbReference>
<dbReference type="PANTHER" id="PTHR42693">
    <property type="entry name" value="ARYLSULFATASE FAMILY MEMBER"/>
    <property type="match status" value="1"/>
</dbReference>
<reference evidence="6 7" key="1">
    <citation type="submission" date="2019-02" db="EMBL/GenBank/DDBJ databases">
        <title>Deep-cultivation of Planctomycetes and their phenomic and genomic characterization uncovers novel biology.</title>
        <authorList>
            <person name="Wiegand S."/>
            <person name="Jogler M."/>
            <person name="Boedeker C."/>
            <person name="Pinto D."/>
            <person name="Vollmers J."/>
            <person name="Rivas-Marin E."/>
            <person name="Kohn T."/>
            <person name="Peeters S.H."/>
            <person name="Heuer A."/>
            <person name="Rast P."/>
            <person name="Oberbeckmann S."/>
            <person name="Bunk B."/>
            <person name="Jeske O."/>
            <person name="Meyerdierks A."/>
            <person name="Storesund J.E."/>
            <person name="Kallscheuer N."/>
            <person name="Luecker S."/>
            <person name="Lage O.M."/>
            <person name="Pohl T."/>
            <person name="Merkel B.J."/>
            <person name="Hornburger P."/>
            <person name="Mueller R.-W."/>
            <person name="Bruemmer F."/>
            <person name="Labrenz M."/>
            <person name="Spormann A.M."/>
            <person name="Op Den Camp H."/>
            <person name="Overmann J."/>
            <person name="Amann R."/>
            <person name="Jetten M.S.M."/>
            <person name="Mascher T."/>
            <person name="Medema M.H."/>
            <person name="Devos D.P."/>
            <person name="Kaster A.-K."/>
            <person name="Ovreas L."/>
            <person name="Rohde M."/>
            <person name="Galperin M.Y."/>
            <person name="Jogler C."/>
        </authorList>
    </citation>
    <scope>NUCLEOTIDE SEQUENCE [LARGE SCALE GENOMIC DNA]</scope>
    <source>
        <strain evidence="6 7">Enr8</strain>
    </source>
</reference>
<dbReference type="AlphaFoldDB" id="A0A5C5V3R9"/>
<dbReference type="InterPro" id="IPR000917">
    <property type="entry name" value="Sulfatase_N"/>
</dbReference>
<evidence type="ECO:0000313" key="6">
    <source>
        <dbReference type="EMBL" id="TWT32579.1"/>
    </source>
</evidence>
<dbReference type="GO" id="GO:0046872">
    <property type="term" value="F:metal ion binding"/>
    <property type="evidence" value="ECO:0007669"/>
    <property type="project" value="UniProtKB-KW"/>
</dbReference>
<keyword evidence="4" id="KW-0106">Calcium</keyword>
<keyword evidence="2" id="KW-0479">Metal-binding</keyword>
<organism evidence="6 7">
    <name type="scientific">Blastopirellula retiformator</name>
    <dbReference type="NCBI Taxonomy" id="2527970"/>
    <lineage>
        <taxon>Bacteria</taxon>
        <taxon>Pseudomonadati</taxon>
        <taxon>Planctomycetota</taxon>
        <taxon>Planctomycetia</taxon>
        <taxon>Pirellulales</taxon>
        <taxon>Pirellulaceae</taxon>
        <taxon>Blastopirellula</taxon>
    </lineage>
</organism>
<dbReference type="EMBL" id="SJPF01000003">
    <property type="protein sequence ID" value="TWT32579.1"/>
    <property type="molecule type" value="Genomic_DNA"/>
</dbReference>
<evidence type="ECO:0000313" key="7">
    <source>
        <dbReference type="Proteomes" id="UP000318878"/>
    </source>
</evidence>
<comment type="similarity">
    <text evidence="1">Belongs to the sulfatase family.</text>
</comment>
<comment type="caution">
    <text evidence="6">The sequence shown here is derived from an EMBL/GenBank/DDBJ whole genome shotgun (WGS) entry which is preliminary data.</text>
</comment>
<feature type="domain" description="Sulfatase N-terminal" evidence="5">
    <location>
        <begin position="61"/>
        <end position="461"/>
    </location>
</feature>
<gene>
    <name evidence="6" type="primary">atsA_16</name>
    <name evidence="6" type="ORF">Enr8_23830</name>
</gene>
<accession>A0A5C5V3R9</accession>
<keyword evidence="3 6" id="KW-0378">Hydrolase</keyword>
<evidence type="ECO:0000256" key="1">
    <source>
        <dbReference type="ARBA" id="ARBA00008779"/>
    </source>
</evidence>
<dbReference type="FunFam" id="3.40.720.10:FF:000047">
    <property type="entry name" value="Arylsulfatase"/>
    <property type="match status" value="1"/>
</dbReference>
<sequence length="577" mass="64584">MGENRFVFALHSCIVREFLLRGGCAAPSLQHTCQRHMKYAATLTLLLLASCASTTAAAERPNIILIMVDDMGFSDLGYHGGEIATPNIDALARSGVRFSQFYNNGRCCPTRATLMTGLQPHQTGVGHMTESPGEMNYGAGKSPAYQGFLNDNCVTIAEALKDQGYATLMSGKWHLGENDESRWPLQRGFEKYFGCVSGATLHFYPGGDRGMSLGNEPIEKLESTTDQQFYTTDAFTDYAIQFLKEEQAGAKRPMFLYLAYTAPHWPIQAFEEDIAKYRGKYKIGWDKLREQRLAKQKELGLISANLELSPRTPKIPAWDELDADKQDEMDLKMAVYAAMIDRVDQNVGKLMSYLKESGIEDDTLILFLSDNGGCQEGGVLGGGQFRNIEQRNRQYFHGYGEAWANASNTPFRLYKHFNHEGGTATPFFMRWPAKIAAQQDWYAEPAHLIDVMPTILDVAGATYPAEYDGRKIHPLDGVSLRSAMTGKSLYRQQPLCIEHENNASIRSGDWKLVGRNVARPRGVRPENWELYNIAADRTETNNLAADNPDKVKELAQQWNAWAKRVAVYPKLAEPPAK</sequence>
<dbReference type="InterPro" id="IPR050738">
    <property type="entry name" value="Sulfatase"/>
</dbReference>
<dbReference type="Proteomes" id="UP000318878">
    <property type="component" value="Unassembled WGS sequence"/>
</dbReference>
<dbReference type="Gene3D" id="3.40.720.10">
    <property type="entry name" value="Alkaline Phosphatase, subunit A"/>
    <property type="match status" value="1"/>
</dbReference>
<evidence type="ECO:0000256" key="2">
    <source>
        <dbReference type="ARBA" id="ARBA00022723"/>
    </source>
</evidence>
<dbReference type="CDD" id="cd16025">
    <property type="entry name" value="PAS_like"/>
    <property type="match status" value="1"/>
</dbReference>
<proteinExistence type="inferred from homology"/>
<evidence type="ECO:0000259" key="5">
    <source>
        <dbReference type="Pfam" id="PF00884"/>
    </source>
</evidence>
<dbReference type="SUPFAM" id="SSF53649">
    <property type="entry name" value="Alkaline phosphatase-like"/>
    <property type="match status" value="1"/>
</dbReference>
<dbReference type="EC" id="3.1.6.1" evidence="6"/>
<dbReference type="GO" id="GO:0004065">
    <property type="term" value="F:arylsulfatase activity"/>
    <property type="evidence" value="ECO:0007669"/>
    <property type="project" value="UniProtKB-EC"/>
</dbReference>
<protein>
    <submittedName>
        <fullName evidence="6">Arylsulfatase</fullName>
        <ecNumber evidence="6">3.1.6.1</ecNumber>
    </submittedName>
</protein>
<evidence type="ECO:0000256" key="3">
    <source>
        <dbReference type="ARBA" id="ARBA00022801"/>
    </source>
</evidence>
<dbReference type="InterPro" id="IPR024607">
    <property type="entry name" value="Sulfatase_CS"/>
</dbReference>